<evidence type="ECO:0000259" key="1">
    <source>
        <dbReference type="Pfam" id="PF10026"/>
    </source>
</evidence>
<dbReference type="PROSITE" id="PS51257">
    <property type="entry name" value="PROKAR_LIPOPROTEIN"/>
    <property type="match status" value="1"/>
</dbReference>
<evidence type="ECO:0000313" key="2">
    <source>
        <dbReference type="EMBL" id="WIF99076.1"/>
    </source>
</evidence>
<feature type="domain" description="DUF2268" evidence="1">
    <location>
        <begin position="144"/>
        <end position="333"/>
    </location>
</feature>
<gene>
    <name evidence="2" type="ORF">QNI29_05320</name>
</gene>
<protein>
    <submittedName>
        <fullName evidence="2">DUF2268 domain-containing putative Zn-dependent protease</fullName>
    </submittedName>
</protein>
<dbReference type="RefSeq" id="WP_231418345.1">
    <property type="nucleotide sequence ID" value="NZ_CP126446.1"/>
</dbReference>
<dbReference type="Proteomes" id="UP001236652">
    <property type="component" value="Chromosome"/>
</dbReference>
<keyword evidence="2" id="KW-0378">Hydrolase</keyword>
<proteinExistence type="predicted"/>
<dbReference type="GO" id="GO:0008233">
    <property type="term" value="F:peptidase activity"/>
    <property type="evidence" value="ECO:0007669"/>
    <property type="project" value="UniProtKB-KW"/>
</dbReference>
<dbReference type="Pfam" id="PF10026">
    <property type="entry name" value="DUF2268"/>
    <property type="match status" value="1"/>
</dbReference>
<keyword evidence="3" id="KW-1185">Reference proteome</keyword>
<sequence length="345" mass="40271">MKKLYFVAFIVFLSILTGCEESHEENQPVVLDSTENTKEVTEKETSPIKNTTISEFSVENQHFKFIPLLDSYYKYADHMEQNPLDSRSETFSSKVLQPFREEAFGEERGVFLEYEPQFEPPRNASKIKDDVQMLDKEYDHILSLVKDSLEKSSKMLPVGSTTNVYLIPFNPNYLNFMREMDGAYGLASSNVIMLFINPEYLKDNDDHIKYITAHEYQHTAHYSSSQPQQPDLIIYSLREGEADTFAQMLYPEQKPEWTKELTAREVDAIWEWAIKNRQTNDRNVFNEFVETGNSMIPKKSAYRLGYEIMQDFISRNPNVSVEDWSSMDPIEIINQTKYANKVKNE</sequence>
<dbReference type="GO" id="GO:0006508">
    <property type="term" value="P:proteolysis"/>
    <property type="evidence" value="ECO:0007669"/>
    <property type="project" value="UniProtKB-KW"/>
</dbReference>
<reference evidence="2 3" key="1">
    <citation type="submission" date="2023-05" db="EMBL/GenBank/DDBJ databases">
        <title>Comparative genomics reveals the evidence of polycyclic aromatic hydrocarbons degradation in moderately halophilic genus Pontibacillus.</title>
        <authorList>
            <person name="Yang H."/>
            <person name="Qian Z."/>
        </authorList>
    </citation>
    <scope>NUCLEOTIDE SEQUENCE [LARGE SCALE GENOMIC DNA]</scope>
    <source>
        <strain evidence="3">HN14</strain>
    </source>
</reference>
<name>A0ABY8V246_9BACI</name>
<organism evidence="2 3">
    <name type="scientific">Pontibacillus chungwhensis</name>
    <dbReference type="NCBI Taxonomy" id="265426"/>
    <lineage>
        <taxon>Bacteria</taxon>
        <taxon>Bacillati</taxon>
        <taxon>Bacillota</taxon>
        <taxon>Bacilli</taxon>
        <taxon>Bacillales</taxon>
        <taxon>Bacillaceae</taxon>
        <taxon>Pontibacillus</taxon>
    </lineage>
</organism>
<dbReference type="InterPro" id="IPR018728">
    <property type="entry name" value="DUF2268"/>
</dbReference>
<accession>A0ABY8V246</accession>
<dbReference type="EMBL" id="CP126446">
    <property type="protein sequence ID" value="WIF99076.1"/>
    <property type="molecule type" value="Genomic_DNA"/>
</dbReference>
<keyword evidence="2" id="KW-0645">Protease</keyword>
<evidence type="ECO:0000313" key="3">
    <source>
        <dbReference type="Proteomes" id="UP001236652"/>
    </source>
</evidence>